<feature type="non-terminal residue" evidence="1">
    <location>
        <position position="1"/>
    </location>
</feature>
<keyword evidence="2" id="KW-1185">Reference proteome</keyword>
<comment type="caution">
    <text evidence="1">The sequence shown here is derived from an EMBL/GenBank/DDBJ whole genome shotgun (WGS) entry which is preliminary data.</text>
</comment>
<name>A0A2P5CPP5_PARAD</name>
<sequence>ARLPRITLNALSGSGVVSCFPLYSGGRPLGFPTPPNCRGKGHCVQVEDPWGFPLYSGGRPLGLPTPPNCRGKGHCIQVEDSWGIRPPAVEVRVGLGQNYPGSVMGSAQTSDGPMADCEITCDPRGL</sequence>
<organism evidence="1 2">
    <name type="scientific">Parasponia andersonii</name>
    <name type="common">Sponia andersonii</name>
    <dbReference type="NCBI Taxonomy" id="3476"/>
    <lineage>
        <taxon>Eukaryota</taxon>
        <taxon>Viridiplantae</taxon>
        <taxon>Streptophyta</taxon>
        <taxon>Embryophyta</taxon>
        <taxon>Tracheophyta</taxon>
        <taxon>Spermatophyta</taxon>
        <taxon>Magnoliopsida</taxon>
        <taxon>eudicotyledons</taxon>
        <taxon>Gunneridae</taxon>
        <taxon>Pentapetalae</taxon>
        <taxon>rosids</taxon>
        <taxon>fabids</taxon>
        <taxon>Rosales</taxon>
        <taxon>Cannabaceae</taxon>
        <taxon>Parasponia</taxon>
    </lineage>
</organism>
<dbReference type="Proteomes" id="UP000237105">
    <property type="component" value="Unassembled WGS sequence"/>
</dbReference>
<evidence type="ECO:0000313" key="1">
    <source>
        <dbReference type="EMBL" id="PON62982.1"/>
    </source>
</evidence>
<dbReference type="EMBL" id="JXTB01000108">
    <property type="protein sequence ID" value="PON62982.1"/>
    <property type="molecule type" value="Genomic_DNA"/>
</dbReference>
<proteinExistence type="predicted"/>
<accession>A0A2P5CPP5</accession>
<protein>
    <submittedName>
        <fullName evidence="1">Uncharacterized protein</fullName>
    </submittedName>
</protein>
<gene>
    <name evidence="1" type="ORF">PanWU01x14_134290</name>
</gene>
<dbReference type="AlphaFoldDB" id="A0A2P5CPP5"/>
<reference evidence="2" key="1">
    <citation type="submission" date="2016-06" db="EMBL/GenBank/DDBJ databases">
        <title>Parallel loss of symbiosis genes in relatives of nitrogen-fixing non-legume Parasponia.</title>
        <authorList>
            <person name="Van Velzen R."/>
            <person name="Holmer R."/>
            <person name="Bu F."/>
            <person name="Rutten L."/>
            <person name="Van Zeijl A."/>
            <person name="Liu W."/>
            <person name="Santuari L."/>
            <person name="Cao Q."/>
            <person name="Sharma T."/>
            <person name="Shen D."/>
            <person name="Roswanjaya Y."/>
            <person name="Wardhani T."/>
            <person name="Kalhor M.S."/>
            <person name="Jansen J."/>
            <person name="Van den Hoogen J."/>
            <person name="Gungor B."/>
            <person name="Hartog M."/>
            <person name="Hontelez J."/>
            <person name="Verver J."/>
            <person name="Yang W.-C."/>
            <person name="Schijlen E."/>
            <person name="Repin R."/>
            <person name="Schilthuizen M."/>
            <person name="Schranz E."/>
            <person name="Heidstra R."/>
            <person name="Miyata K."/>
            <person name="Fedorova E."/>
            <person name="Kohlen W."/>
            <person name="Bisseling T."/>
            <person name="Smit S."/>
            <person name="Geurts R."/>
        </authorList>
    </citation>
    <scope>NUCLEOTIDE SEQUENCE [LARGE SCALE GENOMIC DNA]</scope>
    <source>
        <strain evidence="2">cv. WU1-14</strain>
    </source>
</reference>
<evidence type="ECO:0000313" key="2">
    <source>
        <dbReference type="Proteomes" id="UP000237105"/>
    </source>
</evidence>